<accession>A0A5B6X095</accession>
<dbReference type="Proteomes" id="UP000325315">
    <property type="component" value="Unassembled WGS sequence"/>
</dbReference>
<proteinExistence type="predicted"/>
<dbReference type="AlphaFoldDB" id="A0A5B6X095"/>
<dbReference type="InterPro" id="IPR005162">
    <property type="entry name" value="Retrotrans_gag_dom"/>
</dbReference>
<name>A0A5B6X095_9ROSI</name>
<evidence type="ECO:0000256" key="1">
    <source>
        <dbReference type="SAM" id="MobiDB-lite"/>
    </source>
</evidence>
<gene>
    <name evidence="3" type="ORF">EPI10_030354</name>
</gene>
<feature type="region of interest" description="Disordered" evidence="1">
    <location>
        <begin position="1"/>
        <end position="52"/>
    </location>
</feature>
<reference evidence="4" key="1">
    <citation type="journal article" date="2019" name="Plant Biotechnol. J.">
        <title>Genome sequencing of the Australian wild diploid species Gossypium australe highlights disease resistance and delayed gland morphogenesis.</title>
        <authorList>
            <person name="Cai Y."/>
            <person name="Cai X."/>
            <person name="Wang Q."/>
            <person name="Wang P."/>
            <person name="Zhang Y."/>
            <person name="Cai C."/>
            <person name="Xu Y."/>
            <person name="Wang K."/>
            <person name="Zhou Z."/>
            <person name="Wang C."/>
            <person name="Geng S."/>
            <person name="Li B."/>
            <person name="Dong Q."/>
            <person name="Hou Y."/>
            <person name="Wang H."/>
            <person name="Ai P."/>
            <person name="Liu Z."/>
            <person name="Yi F."/>
            <person name="Sun M."/>
            <person name="An G."/>
            <person name="Cheng J."/>
            <person name="Zhang Y."/>
            <person name="Shi Q."/>
            <person name="Xie Y."/>
            <person name="Shi X."/>
            <person name="Chang Y."/>
            <person name="Huang F."/>
            <person name="Chen Y."/>
            <person name="Hong S."/>
            <person name="Mi L."/>
            <person name="Sun Q."/>
            <person name="Zhang L."/>
            <person name="Zhou B."/>
            <person name="Peng R."/>
            <person name="Zhang X."/>
            <person name="Liu F."/>
        </authorList>
    </citation>
    <scope>NUCLEOTIDE SEQUENCE [LARGE SCALE GENOMIC DNA]</scope>
    <source>
        <strain evidence="4">cv. PA1801</strain>
    </source>
</reference>
<feature type="compositionally biased region" description="Basic and acidic residues" evidence="1">
    <location>
        <begin position="243"/>
        <end position="253"/>
    </location>
</feature>
<dbReference type="Pfam" id="PF03732">
    <property type="entry name" value="Retrotrans_gag"/>
    <property type="match status" value="1"/>
</dbReference>
<dbReference type="EMBL" id="SMMG02000001">
    <property type="protein sequence ID" value="KAA3486445.1"/>
    <property type="molecule type" value="Genomic_DNA"/>
</dbReference>
<dbReference type="OrthoDB" id="2272416at2759"/>
<evidence type="ECO:0000259" key="2">
    <source>
        <dbReference type="Pfam" id="PF03732"/>
    </source>
</evidence>
<dbReference type="PANTHER" id="PTHR34482:SF36">
    <property type="entry name" value="RETROTRANSPOSON GAG DOMAIN-CONTAINING PROTEIN"/>
    <property type="match status" value="1"/>
</dbReference>
<feature type="domain" description="Retrotransposon gag" evidence="2">
    <location>
        <begin position="128"/>
        <end position="214"/>
    </location>
</feature>
<sequence>MSSRGRGRNVRGRGRGRMTVSKPVRSGQGSENEVPPPPPPAVGVEQQDQTGDDAVSQAVLRVLEMVAGASGNMGARKSVPERLRANEAEVFRGVSGVAPSTAKYWLEATERIMDKLDLTAEEKLKGMVSLLRDESYQWWLTVRDGATAEELTWEYKKYVGTNYIDAQRKAFLGLVQGNKSVAEYEAEFLRLSRYARGIVATEHERCVRFEDGLRGDLRLLIAPQQERGFAVLVEKAKVAEGIKDSVRQNTDRNRQKRGFGSAGSSGNMQKRPRVDGS</sequence>
<organism evidence="3 4">
    <name type="scientific">Gossypium australe</name>
    <dbReference type="NCBI Taxonomy" id="47621"/>
    <lineage>
        <taxon>Eukaryota</taxon>
        <taxon>Viridiplantae</taxon>
        <taxon>Streptophyta</taxon>
        <taxon>Embryophyta</taxon>
        <taxon>Tracheophyta</taxon>
        <taxon>Spermatophyta</taxon>
        <taxon>Magnoliopsida</taxon>
        <taxon>eudicotyledons</taxon>
        <taxon>Gunneridae</taxon>
        <taxon>Pentapetalae</taxon>
        <taxon>rosids</taxon>
        <taxon>malvids</taxon>
        <taxon>Malvales</taxon>
        <taxon>Malvaceae</taxon>
        <taxon>Malvoideae</taxon>
        <taxon>Gossypium</taxon>
    </lineage>
</organism>
<keyword evidence="4" id="KW-1185">Reference proteome</keyword>
<protein>
    <submittedName>
        <fullName evidence="3">1-phosphatidylinositol-4,5-bisphosphate phosphodiesterase beta-2</fullName>
    </submittedName>
</protein>
<evidence type="ECO:0000313" key="4">
    <source>
        <dbReference type="Proteomes" id="UP000325315"/>
    </source>
</evidence>
<feature type="region of interest" description="Disordered" evidence="1">
    <location>
        <begin position="243"/>
        <end position="277"/>
    </location>
</feature>
<comment type="caution">
    <text evidence="3">The sequence shown here is derived from an EMBL/GenBank/DDBJ whole genome shotgun (WGS) entry which is preliminary data.</text>
</comment>
<dbReference type="PANTHER" id="PTHR34482">
    <property type="entry name" value="DNA DAMAGE-INDUCIBLE PROTEIN 1-LIKE"/>
    <property type="match status" value="1"/>
</dbReference>
<evidence type="ECO:0000313" key="3">
    <source>
        <dbReference type="EMBL" id="KAA3486445.1"/>
    </source>
</evidence>
<feature type="compositionally biased region" description="Basic residues" evidence="1">
    <location>
        <begin position="1"/>
        <end position="16"/>
    </location>
</feature>